<dbReference type="RefSeq" id="WP_281105948.1">
    <property type="nucleotide sequence ID" value="NZ_JAOPMH010000008.1"/>
</dbReference>
<keyword evidence="2" id="KW-0812">Transmembrane</keyword>
<comment type="caution">
    <text evidence="3">The sequence shown here is derived from an EMBL/GenBank/DDBJ whole genome shotgun (WGS) entry which is preliminary data.</text>
</comment>
<feature type="compositionally biased region" description="Polar residues" evidence="1">
    <location>
        <begin position="29"/>
        <end position="43"/>
    </location>
</feature>
<feature type="region of interest" description="Disordered" evidence="1">
    <location>
        <begin position="1"/>
        <end position="55"/>
    </location>
</feature>
<proteinExistence type="predicted"/>
<reference evidence="3" key="2">
    <citation type="journal article" date="2023" name="Gut Microbes">
        <title>Characterization of Bifidobacterium kashiwanohense that utilizes both milk- and plant-derived oligosaccharides.</title>
        <authorList>
            <person name="Orihara K."/>
            <person name="Yahagi K."/>
            <person name="Saito Y."/>
            <person name="Watanabe Y."/>
            <person name="Sasai T."/>
            <person name="Hara T."/>
            <person name="Tsukuda N."/>
            <person name="Oki K."/>
            <person name="Fujimoto J."/>
            <person name="Matsuki T."/>
        </authorList>
    </citation>
    <scope>NUCLEOTIDE SEQUENCE</scope>
    <source>
        <strain evidence="3">YIT 13062</strain>
    </source>
</reference>
<keyword evidence="2" id="KW-1133">Transmembrane helix</keyword>
<feature type="transmembrane region" description="Helical" evidence="2">
    <location>
        <begin position="447"/>
        <end position="466"/>
    </location>
</feature>
<feature type="transmembrane region" description="Helical" evidence="2">
    <location>
        <begin position="391"/>
        <end position="413"/>
    </location>
</feature>
<organism evidence="3 4">
    <name type="scientific">Bifidobacterium catenulatum subsp. kashiwanohense</name>
    <dbReference type="NCBI Taxonomy" id="630129"/>
    <lineage>
        <taxon>Bacteria</taxon>
        <taxon>Bacillati</taxon>
        <taxon>Actinomycetota</taxon>
        <taxon>Actinomycetes</taxon>
        <taxon>Bifidobacteriales</taxon>
        <taxon>Bifidobacteriaceae</taxon>
        <taxon>Bifidobacterium</taxon>
    </lineage>
</organism>
<protein>
    <submittedName>
        <fullName evidence="3">DUF4173 domain-containing protein</fullName>
    </submittedName>
</protein>
<evidence type="ECO:0000256" key="2">
    <source>
        <dbReference type="SAM" id="Phobius"/>
    </source>
</evidence>
<dbReference type="EMBL" id="JAOPMH010000008">
    <property type="protein sequence ID" value="MDH7890535.1"/>
    <property type="molecule type" value="Genomic_DNA"/>
</dbReference>
<feature type="transmembrane region" description="Helical" evidence="2">
    <location>
        <begin position="312"/>
        <end position="338"/>
    </location>
</feature>
<feature type="compositionally biased region" description="Basic and acidic residues" evidence="1">
    <location>
        <begin position="44"/>
        <end position="55"/>
    </location>
</feature>
<feature type="transmembrane region" description="Helical" evidence="2">
    <location>
        <begin position="229"/>
        <end position="250"/>
    </location>
</feature>
<sequence>MTEPASTSPSHAQQAQQSSPLREMRETQETPGAQENQPTQEPSAHQEEQPLAKPKITREEIAKHPLDKRAVITISAAFLITFAFDRLICSMPPTWLIGYELPVFWIICALTVTALHWKTARKQVLVWLVLGSIVAIGVWNMLAHSTLCYSRNDEYALTTQFVQPALLMLHCQLVNGRYDVRRPLQVVWNWFTGWSQQPFIHIRDFAEPFSVIFARFAVASKQRSKVREIGIALLISIPLLLTIIPLLVGADQIVQYEVLNVFRDFNPMALTLHIMFIVLPWPLLFSLLISLDTEPASTPPEQRFSLSSVTAFVVLAVTLMVYALFCTVQVRFLFAGLLTDGSIALPDGLTYSEYARSGFFQLLAVTAINVTLFGLAIALAPRTRTINITLVALLALTAVILASAALRLGLYINAYGLTWLRYLSASFIALLATVILLCLIRLKTQRLPLAVTVAVLLIVWYVALGFSNPNRICEIYNAAHGIADAVAATPYQPMV</sequence>
<feature type="transmembrane region" description="Helical" evidence="2">
    <location>
        <begin position="270"/>
        <end position="291"/>
    </location>
</feature>
<dbReference type="AlphaFoldDB" id="A0AA43P8X3"/>
<feature type="transmembrane region" description="Helical" evidence="2">
    <location>
        <begin position="419"/>
        <end position="440"/>
    </location>
</feature>
<feature type="transmembrane region" description="Helical" evidence="2">
    <location>
        <begin position="124"/>
        <end position="143"/>
    </location>
</feature>
<evidence type="ECO:0000256" key="1">
    <source>
        <dbReference type="SAM" id="MobiDB-lite"/>
    </source>
</evidence>
<dbReference type="InterPro" id="IPR025291">
    <property type="entry name" value="DUF4153"/>
</dbReference>
<dbReference type="Pfam" id="PF13687">
    <property type="entry name" value="DUF4153"/>
    <property type="match status" value="1"/>
</dbReference>
<name>A0AA43P8X3_9BIFI</name>
<evidence type="ECO:0000313" key="3">
    <source>
        <dbReference type="EMBL" id="MDH7890535.1"/>
    </source>
</evidence>
<keyword evidence="2" id="KW-0472">Membrane</keyword>
<gene>
    <name evidence="3" type="ORF">OB951_08020</name>
</gene>
<feature type="transmembrane region" description="Helical" evidence="2">
    <location>
        <begin position="358"/>
        <end position="379"/>
    </location>
</feature>
<dbReference type="Proteomes" id="UP001161916">
    <property type="component" value="Unassembled WGS sequence"/>
</dbReference>
<feature type="transmembrane region" description="Helical" evidence="2">
    <location>
        <begin position="94"/>
        <end position="117"/>
    </location>
</feature>
<feature type="compositionally biased region" description="Low complexity" evidence="1">
    <location>
        <begin position="1"/>
        <end position="20"/>
    </location>
</feature>
<accession>A0AA43P8X3</accession>
<evidence type="ECO:0000313" key="4">
    <source>
        <dbReference type="Proteomes" id="UP001161916"/>
    </source>
</evidence>
<reference evidence="3" key="1">
    <citation type="submission" date="2022-09" db="EMBL/GenBank/DDBJ databases">
        <authorList>
            <person name="Orihara K."/>
        </authorList>
    </citation>
    <scope>NUCLEOTIDE SEQUENCE</scope>
    <source>
        <strain evidence="3">YIT 13062</strain>
    </source>
</reference>